<dbReference type="PANTHER" id="PTHR33352:SF3">
    <property type="entry name" value="SLR1612 PROTEIN"/>
    <property type="match status" value="1"/>
</dbReference>
<feature type="region of interest" description="Disordered" evidence="2">
    <location>
        <begin position="1"/>
        <end position="36"/>
    </location>
</feature>
<dbReference type="Proteomes" id="UP000226442">
    <property type="component" value="Unassembled WGS sequence"/>
</dbReference>
<dbReference type="Pfam" id="PF05685">
    <property type="entry name" value="Uma2"/>
    <property type="match status" value="1"/>
</dbReference>
<evidence type="ECO:0000259" key="3">
    <source>
        <dbReference type="Pfam" id="PF05685"/>
    </source>
</evidence>
<accession>A0A2G4EZP2</accession>
<keyword evidence="1" id="KW-0175">Coiled coil</keyword>
<protein>
    <recommendedName>
        <fullName evidence="3">Putative restriction endonuclease domain-containing protein</fullName>
    </recommendedName>
</protein>
<evidence type="ECO:0000256" key="2">
    <source>
        <dbReference type="SAM" id="MobiDB-lite"/>
    </source>
</evidence>
<proteinExistence type="predicted"/>
<comment type="caution">
    <text evidence="4">The sequence shown here is derived from an EMBL/GenBank/DDBJ whole genome shotgun (WGS) entry which is preliminary data.</text>
</comment>
<dbReference type="AlphaFoldDB" id="A0A2G4EZP2"/>
<gene>
    <name evidence="4" type="ORF">CP500_013230</name>
</gene>
<dbReference type="OrthoDB" id="453897at2"/>
<evidence type="ECO:0000313" key="4">
    <source>
        <dbReference type="EMBL" id="PHX54979.1"/>
    </source>
</evidence>
<dbReference type="PANTHER" id="PTHR33352">
    <property type="entry name" value="SLR1095 PROTEIN"/>
    <property type="match status" value="1"/>
</dbReference>
<dbReference type="EMBL" id="NXIB02000070">
    <property type="protein sequence ID" value="PHX54979.1"/>
    <property type="molecule type" value="Genomic_DNA"/>
</dbReference>
<feature type="domain" description="Putative restriction endonuclease" evidence="3">
    <location>
        <begin position="25"/>
        <end position="218"/>
    </location>
</feature>
<organism evidence="4 5">
    <name type="scientific">Tychonema bourrellyi FEM_GT703</name>
    <dbReference type="NCBI Taxonomy" id="2040638"/>
    <lineage>
        <taxon>Bacteria</taxon>
        <taxon>Bacillati</taxon>
        <taxon>Cyanobacteriota</taxon>
        <taxon>Cyanophyceae</taxon>
        <taxon>Oscillatoriophycideae</taxon>
        <taxon>Oscillatoriales</taxon>
        <taxon>Microcoleaceae</taxon>
        <taxon>Tychonema</taxon>
    </lineage>
</organism>
<feature type="coiled-coil region" evidence="1">
    <location>
        <begin position="245"/>
        <end position="279"/>
    </location>
</feature>
<name>A0A2G4EZP2_9CYAN</name>
<dbReference type="CDD" id="cd06260">
    <property type="entry name" value="DUF820-like"/>
    <property type="match status" value="1"/>
</dbReference>
<sequence>MLPFKYPVPQTDPPRSGRETLPTMYDLPSEDPEEPGLPDEFHDLQPQLLSLTFRPPNYRASQIFSGTDMNLYYDVRHPMWHKRPDWFGVVGVPRLYDEIDLRMSYVVWQEGVNPFVIVELLSPGTEKEDLGDNVNEEKLPDESGNGACNGQVIQSQMDGKPPRKWDVYEQVLRVPYYVVFSRYTNRLRVFELEAGHYLELELSDSRVWMSDLNLGLGLWEGEFLGIDRLWLRWYDIDGNWILTPEEQERLRAEVAESRAEEAEAQLESLIQRLRESGIDPDVFLNR</sequence>
<reference evidence="4" key="1">
    <citation type="submission" date="2017-10" db="EMBL/GenBank/DDBJ databases">
        <title>Draft genome sequence of the planktic cyanobacteria Tychonema bourrellyi isolated from alpine lentic freshwater.</title>
        <authorList>
            <person name="Tett A."/>
            <person name="Armanini F."/>
            <person name="Asnicar F."/>
            <person name="Boscaini A."/>
            <person name="Pasolli E."/>
            <person name="Zolfo M."/>
            <person name="Donati C."/>
            <person name="Salmaso N."/>
            <person name="Segata N."/>
        </authorList>
    </citation>
    <scope>NUCLEOTIDE SEQUENCE</scope>
    <source>
        <strain evidence="4">FEM_GT703</strain>
    </source>
</reference>
<evidence type="ECO:0000313" key="5">
    <source>
        <dbReference type="Proteomes" id="UP000226442"/>
    </source>
</evidence>
<dbReference type="RefSeq" id="WP_096829501.1">
    <property type="nucleotide sequence ID" value="NZ_NXIB02000070.1"/>
</dbReference>
<dbReference type="InterPro" id="IPR008538">
    <property type="entry name" value="Uma2"/>
</dbReference>
<keyword evidence="5" id="KW-1185">Reference proteome</keyword>
<evidence type="ECO:0000256" key="1">
    <source>
        <dbReference type="SAM" id="Coils"/>
    </source>
</evidence>